<sequence>MAEKTCPTCGDQNVHANIPSEIIACATRKALVNALHAYAEMIDERSYPMQPFVDLFASMARRLDDDLFVTARVCEVVIGLGWRPGGAS</sequence>
<proteinExistence type="predicted"/>
<protein>
    <submittedName>
        <fullName evidence="1">Uncharacterized protein</fullName>
    </submittedName>
</protein>
<reference evidence="1 2" key="1">
    <citation type="submission" date="2020-10" db="EMBL/GenBank/DDBJ databases">
        <title>Connecting structure to function with the recovery of over 1000 high-quality activated sludge metagenome-assembled genomes encoding full-length rRNA genes using long-read sequencing.</title>
        <authorList>
            <person name="Singleton C.M."/>
            <person name="Petriglieri F."/>
            <person name="Kristensen J.M."/>
            <person name="Kirkegaard R.H."/>
            <person name="Michaelsen T.Y."/>
            <person name="Andersen M.H."/>
            <person name="Karst S.M."/>
            <person name="Dueholm M.S."/>
            <person name="Nielsen P.H."/>
            <person name="Albertsen M."/>
        </authorList>
    </citation>
    <scope>NUCLEOTIDE SEQUENCE [LARGE SCALE GENOMIC DNA]</scope>
    <source>
        <strain evidence="1">Ega_18-Q3-R5-49_MAXAC.001</strain>
    </source>
</reference>
<organism evidence="1 2">
    <name type="scientific">Candidatus Phosphoribacter hodrii</name>
    <dbReference type="NCBI Taxonomy" id="2953743"/>
    <lineage>
        <taxon>Bacteria</taxon>
        <taxon>Bacillati</taxon>
        <taxon>Actinomycetota</taxon>
        <taxon>Actinomycetes</taxon>
        <taxon>Micrococcales</taxon>
        <taxon>Dermatophilaceae</taxon>
        <taxon>Candidatus Phosphoribacter</taxon>
    </lineage>
</organism>
<dbReference type="AlphaFoldDB" id="A0A935ITU4"/>
<dbReference type="EMBL" id="JADJIB010000016">
    <property type="protein sequence ID" value="MBK7274881.1"/>
    <property type="molecule type" value="Genomic_DNA"/>
</dbReference>
<name>A0A935ITU4_9MICO</name>
<gene>
    <name evidence="1" type="ORF">IPI13_17650</name>
</gene>
<evidence type="ECO:0000313" key="1">
    <source>
        <dbReference type="EMBL" id="MBK7274881.1"/>
    </source>
</evidence>
<dbReference type="Proteomes" id="UP000726105">
    <property type="component" value="Unassembled WGS sequence"/>
</dbReference>
<comment type="caution">
    <text evidence="1">The sequence shown here is derived from an EMBL/GenBank/DDBJ whole genome shotgun (WGS) entry which is preliminary data.</text>
</comment>
<evidence type="ECO:0000313" key="2">
    <source>
        <dbReference type="Proteomes" id="UP000726105"/>
    </source>
</evidence>
<accession>A0A935ITU4</accession>